<protein>
    <submittedName>
        <fullName evidence="2">Uncharacterized protein</fullName>
    </submittedName>
</protein>
<name>A0A9P4X3J7_9HYPO</name>
<evidence type="ECO:0000313" key="2">
    <source>
        <dbReference type="EMBL" id="KAF3055331.1"/>
    </source>
</evidence>
<gene>
    <name evidence="2" type="ORF">CFAM422_013196</name>
</gene>
<organism evidence="2 3">
    <name type="scientific">Trichoderma lentiforme</name>
    <dbReference type="NCBI Taxonomy" id="1567552"/>
    <lineage>
        <taxon>Eukaryota</taxon>
        <taxon>Fungi</taxon>
        <taxon>Dikarya</taxon>
        <taxon>Ascomycota</taxon>
        <taxon>Pezizomycotina</taxon>
        <taxon>Sordariomycetes</taxon>
        <taxon>Hypocreomycetidae</taxon>
        <taxon>Hypocreales</taxon>
        <taxon>Hypocreaceae</taxon>
        <taxon>Trichoderma</taxon>
    </lineage>
</organism>
<sequence length="80" mass="8551">MFGGWTDMKPSHLFRTVTHRTGAGAVGRETENNAETSQDSGRGALANQVSATWGGARVQFSISRAETCDAQRGKGPDNVR</sequence>
<feature type="region of interest" description="Disordered" evidence="1">
    <location>
        <begin position="20"/>
        <end position="45"/>
    </location>
</feature>
<comment type="caution">
    <text evidence="2">The sequence shown here is derived from an EMBL/GenBank/DDBJ whole genome shotgun (WGS) entry which is preliminary data.</text>
</comment>
<keyword evidence="3" id="KW-1185">Reference proteome</keyword>
<dbReference type="Proteomes" id="UP000801864">
    <property type="component" value="Unassembled WGS sequence"/>
</dbReference>
<reference evidence="2 3" key="1">
    <citation type="submission" date="2018-06" db="EMBL/GenBank/DDBJ databases">
        <title>Genome analysis of cellulolytic fungus Trichoderma lentiforme CFAM-422.</title>
        <authorList>
            <person name="Steindorff A.S."/>
            <person name="Formighieri E.F."/>
            <person name="Midorikawa G.E.O."/>
            <person name="Tamietti M.S."/>
            <person name="Ramos E.Z."/>
            <person name="Silva A.S."/>
            <person name="Bon E.P.S."/>
            <person name="Mendes T.D."/>
            <person name="Damaso M.C.T."/>
            <person name="Favaro L.C.L."/>
        </authorList>
    </citation>
    <scope>NUCLEOTIDE SEQUENCE [LARGE SCALE GENOMIC DNA]</scope>
    <source>
        <strain evidence="2 3">CFAM-422</strain>
    </source>
</reference>
<evidence type="ECO:0000256" key="1">
    <source>
        <dbReference type="SAM" id="MobiDB-lite"/>
    </source>
</evidence>
<accession>A0A9P4X3J7</accession>
<dbReference type="AlphaFoldDB" id="A0A9P4X3J7"/>
<evidence type="ECO:0000313" key="3">
    <source>
        <dbReference type="Proteomes" id="UP000801864"/>
    </source>
</evidence>
<proteinExistence type="predicted"/>
<dbReference type="EMBL" id="QLNT01000038">
    <property type="protein sequence ID" value="KAF3055331.1"/>
    <property type="molecule type" value="Genomic_DNA"/>
</dbReference>